<protein>
    <submittedName>
        <fullName evidence="1">Uncharacterized protein</fullName>
    </submittedName>
</protein>
<gene>
    <name evidence="1" type="ORF">DFP99_1130</name>
</gene>
<dbReference type="RefSeq" id="WP_070230712.1">
    <property type="nucleotide sequence ID" value="NZ_BJYO01000003.1"/>
</dbReference>
<sequence length="310" mass="36054">MNYSKYKVTILDGKILVRDKYINAPINLAEFMYDFTVKSFIHNIDIYFSADDLNILEKISKYFNFEERKNSIIASQATIFRISQKSIPRMVTIEDEVSGVKKGVDIYNNLVFQISDNHIIVRDDVVDISYRTLSDFTTFLPLIQKLIEGRINRKFMYSGFLPIHGTAGKVSETNYVVLGESHSGKTSYFKYGQILFDEVLYSDGYQLAGYSFAKTYDETADEVIDNTQRKVVKLLTDNSENTIEMFKFIFAQRLYHKTNYLDLRLVDQYAIRSSIQEYLQDIPGKYFFNRDDLIPLKLIDSIVNIILSKK</sequence>
<dbReference type="KEGG" id="wso:WSWS_01558"/>
<reference evidence="1 2" key="1">
    <citation type="submission" date="2018-07" db="EMBL/GenBank/DDBJ databases">
        <title>Genomic Encyclopedia of Type Strains, Phase III (KMG-III): the genomes of soil and plant-associated and newly described type strains.</title>
        <authorList>
            <person name="Whitman W."/>
        </authorList>
    </citation>
    <scope>NUCLEOTIDE SEQUENCE [LARGE SCALE GENOMIC DNA]</scope>
    <source>
        <strain evidence="1 2">CECT 7031</strain>
    </source>
</reference>
<proteinExistence type="predicted"/>
<comment type="caution">
    <text evidence="1">The sequence shown here is derived from an EMBL/GenBank/DDBJ whole genome shotgun (WGS) entry which is preliminary data.</text>
</comment>
<evidence type="ECO:0000313" key="1">
    <source>
        <dbReference type="EMBL" id="RDL06739.1"/>
    </source>
</evidence>
<name>A0A288Q7A4_9LACO</name>
<dbReference type="AlphaFoldDB" id="A0A288Q7A4"/>
<dbReference type="Proteomes" id="UP000254912">
    <property type="component" value="Unassembled WGS sequence"/>
</dbReference>
<accession>A0A288Q7A4</accession>
<evidence type="ECO:0000313" key="2">
    <source>
        <dbReference type="Proteomes" id="UP000254912"/>
    </source>
</evidence>
<organism evidence="1 2">
    <name type="scientific">Weissella soli</name>
    <dbReference type="NCBI Taxonomy" id="155866"/>
    <lineage>
        <taxon>Bacteria</taxon>
        <taxon>Bacillati</taxon>
        <taxon>Bacillota</taxon>
        <taxon>Bacilli</taxon>
        <taxon>Lactobacillales</taxon>
        <taxon>Lactobacillaceae</taxon>
        <taxon>Weissella</taxon>
    </lineage>
</organism>
<dbReference type="EMBL" id="QRAS01000002">
    <property type="protein sequence ID" value="RDL06739.1"/>
    <property type="molecule type" value="Genomic_DNA"/>
</dbReference>
<keyword evidence="2" id="KW-1185">Reference proteome</keyword>
<dbReference type="GeneID" id="94546741"/>